<dbReference type="Proteomes" id="UP000663877">
    <property type="component" value="Unassembled WGS sequence"/>
</dbReference>
<dbReference type="EMBL" id="CAJNOM010002870">
    <property type="protein sequence ID" value="CAF1638656.1"/>
    <property type="molecule type" value="Genomic_DNA"/>
</dbReference>
<comment type="caution">
    <text evidence="2">The sequence shown here is derived from an EMBL/GenBank/DDBJ whole genome shotgun (WGS) entry which is preliminary data.</text>
</comment>
<keyword evidence="3" id="KW-1185">Reference proteome</keyword>
<evidence type="ECO:0000313" key="2">
    <source>
        <dbReference type="EMBL" id="CAF1638656.1"/>
    </source>
</evidence>
<protein>
    <submittedName>
        <fullName evidence="2">Uncharacterized protein</fullName>
    </submittedName>
</protein>
<dbReference type="Proteomes" id="UP000663832">
    <property type="component" value="Unassembled WGS sequence"/>
</dbReference>
<accession>A0A816DV86</accession>
<sequence>MKNDLLSSNTHWKGLPARRALMLIVNICRAINQVYHSELEYEINQHKSIHENDLAQLALQLAINEMKKVAEEAETVYNK</sequence>
<proteinExistence type="predicted"/>
<name>A0A816DV86_9BILA</name>
<reference evidence="2" key="1">
    <citation type="submission" date="2021-02" db="EMBL/GenBank/DDBJ databases">
        <authorList>
            <person name="Nowell W R."/>
        </authorList>
    </citation>
    <scope>NUCLEOTIDE SEQUENCE</scope>
</reference>
<evidence type="ECO:0000313" key="1">
    <source>
        <dbReference type="EMBL" id="CAF1481199.1"/>
    </source>
</evidence>
<evidence type="ECO:0000313" key="3">
    <source>
        <dbReference type="Proteomes" id="UP000663832"/>
    </source>
</evidence>
<gene>
    <name evidence="1" type="ORF">BJG266_LOCUS42073</name>
    <name evidence="2" type="ORF">QVE165_LOCUS58951</name>
</gene>
<organism evidence="2 3">
    <name type="scientific">Adineta steineri</name>
    <dbReference type="NCBI Taxonomy" id="433720"/>
    <lineage>
        <taxon>Eukaryota</taxon>
        <taxon>Metazoa</taxon>
        <taxon>Spiralia</taxon>
        <taxon>Gnathifera</taxon>
        <taxon>Rotifera</taxon>
        <taxon>Eurotatoria</taxon>
        <taxon>Bdelloidea</taxon>
        <taxon>Adinetida</taxon>
        <taxon>Adinetidae</taxon>
        <taxon>Adineta</taxon>
    </lineage>
</organism>
<dbReference type="EMBL" id="CAJNOI010002549">
    <property type="protein sequence ID" value="CAF1481199.1"/>
    <property type="molecule type" value="Genomic_DNA"/>
</dbReference>
<dbReference type="AlphaFoldDB" id="A0A816DV86"/>